<organism evidence="4 5">
    <name type="scientific">Corynebacterium argentoratense DSM 44202</name>
    <dbReference type="NCBI Taxonomy" id="1348662"/>
    <lineage>
        <taxon>Bacteria</taxon>
        <taxon>Bacillati</taxon>
        <taxon>Actinomycetota</taxon>
        <taxon>Actinomycetes</taxon>
        <taxon>Mycobacteriales</taxon>
        <taxon>Corynebacteriaceae</taxon>
        <taxon>Corynebacterium</taxon>
    </lineage>
</organism>
<feature type="transmembrane region" description="Helical" evidence="2">
    <location>
        <begin position="61"/>
        <end position="82"/>
    </location>
</feature>
<keyword evidence="3" id="KW-0732">Signal</keyword>
<feature type="chain" id="PRO_5004641894" description="Secreted protein" evidence="3">
    <location>
        <begin position="31"/>
        <end position="89"/>
    </location>
</feature>
<gene>
    <name evidence="4" type="ORF">CARG_04715</name>
</gene>
<dbReference type="AlphaFoldDB" id="U3GZ95"/>
<keyword evidence="2" id="KW-0472">Membrane</keyword>
<reference evidence="4 5" key="1">
    <citation type="journal article" date="2013" name="Genome Announc.">
        <title>Whole-Genome Sequence of the Clinical Strain Corynebacterium argentoratense DSM 44202, Isolated from a Human Throat Specimen.</title>
        <authorList>
            <person name="Bomholt C."/>
            <person name="Glaub A."/>
            <person name="Gravermann K."/>
            <person name="Albersmeier A."/>
            <person name="Brinkrolf K."/>
            <person name="Ruckert C."/>
            <person name="Tauch A."/>
        </authorList>
    </citation>
    <scope>NUCLEOTIDE SEQUENCE [LARGE SCALE GENOMIC DNA]</scope>
    <source>
        <strain evidence="4">DSM 44202</strain>
    </source>
</reference>
<protein>
    <recommendedName>
        <fullName evidence="6">Secreted protein</fullName>
    </recommendedName>
</protein>
<proteinExistence type="predicted"/>
<dbReference type="STRING" id="1348662.CARG_04715"/>
<dbReference type="GeneID" id="78249732"/>
<sequence length="89" mass="9136">MRVNRRITAAIVATGLATSLATAPSYVAQAADTGSSDISTSSEGLFDSGNKGEHSELMQTLITIGLVLEGIGILIGPAPAFIKHILGIR</sequence>
<feature type="compositionally biased region" description="Polar residues" evidence="1">
    <location>
        <begin position="32"/>
        <end position="43"/>
    </location>
</feature>
<dbReference type="HOGENOM" id="CLU_2449570_0_0_11"/>
<keyword evidence="2" id="KW-1133">Transmembrane helix</keyword>
<accession>U3GZ95</accession>
<dbReference type="KEGG" id="caz:CARG_04715"/>
<evidence type="ECO:0000256" key="3">
    <source>
        <dbReference type="SAM" id="SignalP"/>
    </source>
</evidence>
<keyword evidence="5" id="KW-1185">Reference proteome</keyword>
<dbReference type="EMBL" id="CP006365">
    <property type="protein sequence ID" value="AGU15082.1"/>
    <property type="molecule type" value="Genomic_DNA"/>
</dbReference>
<name>U3GZ95_9CORY</name>
<evidence type="ECO:0000313" key="5">
    <source>
        <dbReference type="Proteomes" id="UP000016943"/>
    </source>
</evidence>
<keyword evidence="2" id="KW-0812">Transmembrane</keyword>
<evidence type="ECO:0000256" key="1">
    <source>
        <dbReference type="SAM" id="MobiDB-lite"/>
    </source>
</evidence>
<dbReference type="RefSeq" id="WP_020976234.1">
    <property type="nucleotide sequence ID" value="NC_022198.1"/>
</dbReference>
<feature type="region of interest" description="Disordered" evidence="1">
    <location>
        <begin position="32"/>
        <end position="51"/>
    </location>
</feature>
<evidence type="ECO:0008006" key="6">
    <source>
        <dbReference type="Google" id="ProtNLM"/>
    </source>
</evidence>
<dbReference type="Proteomes" id="UP000016943">
    <property type="component" value="Chromosome"/>
</dbReference>
<feature type="signal peptide" evidence="3">
    <location>
        <begin position="1"/>
        <end position="30"/>
    </location>
</feature>
<dbReference type="PATRIC" id="fig|1348662.3.peg.926"/>
<evidence type="ECO:0000313" key="4">
    <source>
        <dbReference type="EMBL" id="AGU15082.1"/>
    </source>
</evidence>
<evidence type="ECO:0000256" key="2">
    <source>
        <dbReference type="SAM" id="Phobius"/>
    </source>
</evidence>